<accession>A0A931DUA2</accession>
<evidence type="ECO:0000313" key="4">
    <source>
        <dbReference type="EMBL" id="MBG6121599.1"/>
    </source>
</evidence>
<keyword evidence="2" id="KW-0812">Transmembrane</keyword>
<feature type="compositionally biased region" description="Basic and acidic residues" evidence="1">
    <location>
        <begin position="603"/>
        <end position="613"/>
    </location>
</feature>
<feature type="region of interest" description="Disordered" evidence="1">
    <location>
        <begin position="557"/>
        <end position="630"/>
    </location>
</feature>
<feature type="compositionally biased region" description="Low complexity" evidence="1">
    <location>
        <begin position="557"/>
        <end position="568"/>
    </location>
</feature>
<sequence length="764" mass="80247">MTRRNRRLGAAAIAFMLAAVSPTVTGVTLHAQTAQAAQFGTTVIDGKVFNTWTDGEAVLEVQRDVEPGSTMRIRGTGWQSLYTDVDDNGNTRHWGATIALKLEYTRADGRKDSYARTGDKVLRHPTNRQPDPTLWELFDADHDGSFDMKTSLPAELQPGQRLVVRANSGLLETDKNRRASTQPLVVGGKPYEGREEEEPKCVTDLKVPTVEVAKEANPDGTLTITGQGWCNEIAGAREVAVKIDEGAISRLESNKLHSNLTIWDIIYPEPTTGNFVYNMPLPNGTTSGPLGSSPAFEQGQHSLRFLTGTLKDGDPQFSVPTRPQAKQGVGQFVVGAYKPSGIPEPLLDDGSPMSEVTEDKKNGVSVKVENGRMRVVVPGRPVGSWAYLRVHLPNGSAQRPWNYWVQSDANGVYDLPVPGNMPLGRLKVVVQGGNQDEQKGVLVGWAYHEFVGSPGGGGANTPAGGTDGQNSGNQGGGGTVTPAASATTTAQPASVEDIASAIDGFTRELENLDNIMGGGAVQTVAPTPDVEPGSIDDAGISVPAGRTTTIIEEPAGGAAAQPGVNPGANSAGPGGVRVVQPGESGSQPAANESSGGDGGNNVADDKPMPDKTPRTPVSKASNLRNTNVKGVSGSLDGDLFSITVPGAKEGSWVFVYHYPEGGEPQPLGWVRVGPGGVLTVDTSALGPGVHKFALVSEDEALLGWAGVEFAVEEEGNVAAVPYELMSQSRTLTQNDWSLIVGALAVIATGGIWASAFTARSRRFS</sequence>
<comment type="caution">
    <text evidence="4">The sequence shown here is derived from an EMBL/GenBank/DDBJ whole genome shotgun (WGS) entry which is preliminary data.</text>
</comment>
<keyword evidence="3" id="KW-0732">Signal</keyword>
<evidence type="ECO:0000256" key="2">
    <source>
        <dbReference type="SAM" id="Phobius"/>
    </source>
</evidence>
<dbReference type="RefSeq" id="WP_196824122.1">
    <property type="nucleotide sequence ID" value="NZ_CP046980.1"/>
</dbReference>
<gene>
    <name evidence="4" type="ORF">IW254_000568</name>
</gene>
<feature type="region of interest" description="Disordered" evidence="1">
    <location>
        <begin position="456"/>
        <end position="493"/>
    </location>
</feature>
<feature type="compositionally biased region" description="Polar residues" evidence="1">
    <location>
        <begin position="583"/>
        <end position="594"/>
    </location>
</feature>
<keyword evidence="2" id="KW-0472">Membrane</keyword>
<feature type="signal peptide" evidence="3">
    <location>
        <begin position="1"/>
        <end position="26"/>
    </location>
</feature>
<keyword evidence="5" id="KW-1185">Reference proteome</keyword>
<feature type="transmembrane region" description="Helical" evidence="2">
    <location>
        <begin position="736"/>
        <end position="758"/>
    </location>
</feature>
<evidence type="ECO:0000256" key="1">
    <source>
        <dbReference type="SAM" id="MobiDB-lite"/>
    </source>
</evidence>
<feature type="chain" id="PRO_5039541287" evidence="3">
    <location>
        <begin position="27"/>
        <end position="764"/>
    </location>
</feature>
<feature type="compositionally biased region" description="Polar residues" evidence="1">
    <location>
        <begin position="618"/>
        <end position="629"/>
    </location>
</feature>
<dbReference type="EMBL" id="JADOUE010000001">
    <property type="protein sequence ID" value="MBG6121599.1"/>
    <property type="molecule type" value="Genomic_DNA"/>
</dbReference>
<dbReference type="Proteomes" id="UP000658613">
    <property type="component" value="Unassembled WGS sequence"/>
</dbReference>
<name>A0A931DUA2_9CORY</name>
<feature type="region of interest" description="Disordered" evidence="1">
    <location>
        <begin position="520"/>
        <end position="541"/>
    </location>
</feature>
<feature type="compositionally biased region" description="Low complexity" evidence="1">
    <location>
        <begin position="480"/>
        <end position="493"/>
    </location>
</feature>
<evidence type="ECO:0000256" key="3">
    <source>
        <dbReference type="SAM" id="SignalP"/>
    </source>
</evidence>
<keyword evidence="2" id="KW-1133">Transmembrane helix</keyword>
<evidence type="ECO:0000313" key="5">
    <source>
        <dbReference type="Proteomes" id="UP000658613"/>
    </source>
</evidence>
<reference evidence="4" key="1">
    <citation type="submission" date="2020-11" db="EMBL/GenBank/DDBJ databases">
        <title>Sequencing the genomes of 1000 actinobacteria strains.</title>
        <authorList>
            <person name="Klenk H.-P."/>
        </authorList>
    </citation>
    <scope>NUCLEOTIDE SEQUENCE</scope>
    <source>
        <strain evidence="4">DSM 45632</strain>
    </source>
</reference>
<dbReference type="AlphaFoldDB" id="A0A931DUA2"/>
<proteinExistence type="predicted"/>
<protein>
    <submittedName>
        <fullName evidence="4">Uncharacterized protein</fullName>
    </submittedName>
</protein>
<feature type="compositionally biased region" description="Low complexity" evidence="1">
    <location>
        <begin position="460"/>
        <end position="472"/>
    </location>
</feature>
<organism evidence="4 5">
    <name type="scientific">Corynebacterium aquatimens</name>
    <dbReference type="NCBI Taxonomy" id="1190508"/>
    <lineage>
        <taxon>Bacteria</taxon>
        <taxon>Bacillati</taxon>
        <taxon>Actinomycetota</taxon>
        <taxon>Actinomycetes</taxon>
        <taxon>Mycobacteriales</taxon>
        <taxon>Corynebacteriaceae</taxon>
        <taxon>Corynebacterium</taxon>
    </lineage>
</organism>